<dbReference type="Pfam" id="PF05029">
    <property type="entry name" value="TIMELESS_C"/>
    <property type="match status" value="1"/>
</dbReference>
<dbReference type="InterPro" id="IPR044998">
    <property type="entry name" value="Timeless"/>
</dbReference>
<dbReference type="GO" id="GO:0048511">
    <property type="term" value="P:rhythmic process"/>
    <property type="evidence" value="ECO:0007669"/>
    <property type="project" value="UniProtKB-KW"/>
</dbReference>
<evidence type="ECO:0000313" key="8">
    <source>
        <dbReference type="Proteomes" id="UP001458880"/>
    </source>
</evidence>
<evidence type="ECO:0000256" key="1">
    <source>
        <dbReference type="ARBA" id="ARBA00004123"/>
    </source>
</evidence>
<dbReference type="InterPro" id="IPR006906">
    <property type="entry name" value="Timeless_N"/>
</dbReference>
<name>A0AAW1N9G1_POPJA</name>
<dbReference type="PANTHER" id="PTHR22940:SF5">
    <property type="entry name" value="PROTEIN TIMELESS"/>
    <property type="match status" value="1"/>
</dbReference>
<feature type="domain" description="Timeless C-terminal" evidence="6">
    <location>
        <begin position="902"/>
        <end position="1002"/>
    </location>
</feature>
<organism evidence="7 8">
    <name type="scientific">Popillia japonica</name>
    <name type="common">Japanese beetle</name>
    <dbReference type="NCBI Taxonomy" id="7064"/>
    <lineage>
        <taxon>Eukaryota</taxon>
        <taxon>Metazoa</taxon>
        <taxon>Ecdysozoa</taxon>
        <taxon>Arthropoda</taxon>
        <taxon>Hexapoda</taxon>
        <taxon>Insecta</taxon>
        <taxon>Pterygota</taxon>
        <taxon>Neoptera</taxon>
        <taxon>Endopterygota</taxon>
        <taxon>Coleoptera</taxon>
        <taxon>Polyphaga</taxon>
        <taxon>Scarabaeiformia</taxon>
        <taxon>Scarabaeidae</taxon>
        <taxon>Rutelinae</taxon>
        <taxon>Popillia</taxon>
    </lineage>
</organism>
<dbReference type="PANTHER" id="PTHR22940">
    <property type="entry name" value="TIMEOUT/TIMELESS-2"/>
    <property type="match status" value="1"/>
</dbReference>
<evidence type="ECO:0000256" key="4">
    <source>
        <dbReference type="SAM" id="MobiDB-lite"/>
    </source>
</evidence>
<dbReference type="InterPro" id="IPR007725">
    <property type="entry name" value="TIMELESS_C"/>
</dbReference>
<evidence type="ECO:0000256" key="3">
    <source>
        <dbReference type="ARBA" id="ARBA00023242"/>
    </source>
</evidence>
<feature type="compositionally biased region" description="Polar residues" evidence="4">
    <location>
        <begin position="303"/>
        <end position="318"/>
    </location>
</feature>
<dbReference type="Proteomes" id="UP001458880">
    <property type="component" value="Unassembled WGS sequence"/>
</dbReference>
<reference evidence="7 8" key="1">
    <citation type="journal article" date="2024" name="BMC Genomics">
        <title>De novo assembly and annotation of Popillia japonica's genome with initial clues to its potential as an invasive pest.</title>
        <authorList>
            <person name="Cucini C."/>
            <person name="Boschi S."/>
            <person name="Funari R."/>
            <person name="Cardaioli E."/>
            <person name="Iannotti N."/>
            <person name="Marturano G."/>
            <person name="Paoli F."/>
            <person name="Bruttini M."/>
            <person name="Carapelli A."/>
            <person name="Frati F."/>
            <person name="Nardi F."/>
        </authorList>
    </citation>
    <scope>NUCLEOTIDE SEQUENCE [LARGE SCALE GENOMIC DNA]</scope>
    <source>
        <strain evidence="7">DMR45628</strain>
    </source>
</reference>
<dbReference type="Pfam" id="PF04821">
    <property type="entry name" value="TIMELESS"/>
    <property type="match status" value="1"/>
</dbReference>
<keyword evidence="3" id="KW-0539">Nucleus</keyword>
<dbReference type="EMBL" id="JASPKY010000006">
    <property type="protein sequence ID" value="KAK9754627.1"/>
    <property type="molecule type" value="Genomic_DNA"/>
</dbReference>
<comment type="caution">
    <text evidence="7">The sequence shown here is derived from an EMBL/GenBank/DDBJ whole genome shotgun (WGS) entry which is preliminary data.</text>
</comment>
<dbReference type="GO" id="GO:0043111">
    <property type="term" value="P:replication fork arrest"/>
    <property type="evidence" value="ECO:0007669"/>
    <property type="project" value="TreeGrafter"/>
</dbReference>
<evidence type="ECO:0000259" key="5">
    <source>
        <dbReference type="Pfam" id="PF04821"/>
    </source>
</evidence>
<comment type="subcellular location">
    <subcellularLocation>
        <location evidence="1">Nucleus</location>
    </subcellularLocation>
</comment>
<accession>A0AAW1N9G1</accession>
<evidence type="ECO:0000256" key="2">
    <source>
        <dbReference type="ARBA" id="ARBA00008174"/>
    </source>
</evidence>
<sequence>MTWMTSTSQNTFASLGVRHGDSFNVSEDCLNILEEILRKLALEDQTLRTFRRAIGFGQNIKKDLIPLLIYVKDDTQITDASKIIDATIKILVNLTIPVECLLSIEAVSRTDVGRHTIFELNRLLITSKEAFADSRSTKAVMDHIKHVVERDSQLNMQQCDSINNCLLLLRNILHIPEHRTQISNCPLAHSSMQNEIIWNLFTQSIDKIIIYLVSCPQKMYWGVTMVQLIALMYKDQHVGTLQKLLNLWLEASLSESSEDNESNTSPPNQGSGESSPIITSDPTSDSSDNGGGSRAKSCDRNKNSNTVECMRNKNNTTEVVKAVQSRSKALVGMKRGKSTETDASISSGLSSLTQSTESSCSNPNKAPQSSTSSPDQSGANTTNAKQKCSSSQSEVSDCGYVTQVENQESISTSSNDDDQPSQKPIHQKPHTFQKSRYNAQKTRATTALEKKELRRKKLVKRSKTNIINMKGLMHHTPTDEDISNILKEFTVDFLLKGYGNLVQDLHSQLLSNIQLQIDTSHFFWLVTYFLKFATQLELDLEHISPVLSYEIISYLTFQGVWLFEELEISCKIPDIDLKPCLRRLHLVVTAIREFLQAVETYLKLVHVSDEDKLTLMRLQKQISLTEDLKCLFLLLLRQYNPNIQSKQYLQDLIVTNHIFLLFLDNVSKFDSVQSANIMEHLKQFATVDIMRQYGLLLENFKENGEFVNNCVFTMMHHIGGDLEHVSTLFQPSILKTFSQIWETDYEICDDWSDLIEYVIHKFINTPRTGNCSRIASPTSMDLNEKEDEISASIVSSRSTENVWTQEEKENLLTFYNQSRYEPDTIANITKKYEQNGNKIKSQQAIIKELLGQNIINQTQYDNFMKAHHMECTDIEDVNKSARENLKHASLADGDIKVLKDYLYKENKGKFTLWLQKVVIEACFVKLALANGYARDSRTIMEPTVYYHALLNLPIPLVLWTREHQDILKHQPFVLLLHKLGFYLPADTGKIFVRIPNFWTADYLLNIALQLGPVDFANLKFDINLLEGISGIEARREMCDVVPPSCEQRKFSMAESKQTPSLIRYTPLPNSTEWVQNILKTKVTPIMNTVLGIPSTTSELSITIPVLESTCCNLPPPELAIVRTADQFTIDAAMQESGCVIQDDIERNSTYETASVASDLTRMCVSDEEDKLEFIQESEDENSL</sequence>
<feature type="compositionally biased region" description="Low complexity" evidence="4">
    <location>
        <begin position="344"/>
        <end position="361"/>
    </location>
</feature>
<dbReference type="GO" id="GO:0009649">
    <property type="term" value="P:entrainment of circadian clock"/>
    <property type="evidence" value="ECO:0007669"/>
    <property type="project" value="TreeGrafter"/>
</dbReference>
<proteinExistence type="inferred from homology"/>
<protein>
    <submittedName>
        <fullName evidence="7">Timeless PAB domain</fullName>
    </submittedName>
</protein>
<feature type="compositionally biased region" description="Polar residues" evidence="4">
    <location>
        <begin position="362"/>
        <end position="392"/>
    </location>
</feature>
<dbReference type="AlphaFoldDB" id="A0AAW1N9G1"/>
<keyword evidence="8" id="KW-1185">Reference proteome</keyword>
<dbReference type="GO" id="GO:0003677">
    <property type="term" value="F:DNA binding"/>
    <property type="evidence" value="ECO:0007669"/>
    <property type="project" value="TreeGrafter"/>
</dbReference>
<evidence type="ECO:0000313" key="7">
    <source>
        <dbReference type="EMBL" id="KAK9754627.1"/>
    </source>
</evidence>
<comment type="similarity">
    <text evidence="2">Belongs to the timeless family.</text>
</comment>
<feature type="region of interest" description="Disordered" evidence="4">
    <location>
        <begin position="256"/>
        <end position="392"/>
    </location>
</feature>
<feature type="region of interest" description="Disordered" evidence="4">
    <location>
        <begin position="407"/>
        <end position="438"/>
    </location>
</feature>
<evidence type="ECO:0000259" key="6">
    <source>
        <dbReference type="Pfam" id="PF05029"/>
    </source>
</evidence>
<feature type="compositionally biased region" description="Polar residues" evidence="4">
    <location>
        <begin position="264"/>
        <end position="273"/>
    </location>
</feature>
<feature type="domain" description="Timeless N-terminal" evidence="5">
    <location>
        <begin position="24"/>
        <end position="284"/>
    </location>
</feature>
<dbReference type="GO" id="GO:0000076">
    <property type="term" value="P:DNA replication checkpoint signaling"/>
    <property type="evidence" value="ECO:0007669"/>
    <property type="project" value="TreeGrafter"/>
</dbReference>
<dbReference type="GO" id="GO:0006281">
    <property type="term" value="P:DNA repair"/>
    <property type="evidence" value="ECO:0007669"/>
    <property type="project" value="TreeGrafter"/>
</dbReference>
<gene>
    <name evidence="7" type="ORF">QE152_g1041</name>
</gene>
<feature type="compositionally biased region" description="Low complexity" evidence="4">
    <location>
        <begin position="274"/>
        <end position="287"/>
    </location>
</feature>
<dbReference type="GO" id="GO:0031298">
    <property type="term" value="C:replication fork protection complex"/>
    <property type="evidence" value="ECO:0007669"/>
    <property type="project" value="TreeGrafter"/>
</dbReference>